<gene>
    <name evidence="1" type="ORF">GPM918_LOCUS26993</name>
    <name evidence="2" type="ORF">OVA965_LOCUS28622</name>
    <name evidence="3" type="ORF">SRO942_LOCUS27252</name>
    <name evidence="4" type="ORF">TMI583_LOCUS29378</name>
</gene>
<evidence type="ECO:0000313" key="4">
    <source>
        <dbReference type="EMBL" id="CAF4109486.1"/>
    </source>
</evidence>
<evidence type="ECO:0000313" key="5">
    <source>
        <dbReference type="Proteomes" id="UP000663829"/>
    </source>
</evidence>
<dbReference type="EMBL" id="CAJNOQ010011126">
    <property type="protein sequence ID" value="CAF1269172.1"/>
    <property type="molecule type" value="Genomic_DNA"/>
</dbReference>
<accession>A0A815BGF9</accession>
<reference evidence="1" key="1">
    <citation type="submission" date="2021-02" db="EMBL/GenBank/DDBJ databases">
        <authorList>
            <person name="Nowell W R."/>
        </authorList>
    </citation>
    <scope>NUCLEOTIDE SEQUENCE</scope>
</reference>
<dbReference type="EMBL" id="CAJOBC010022496">
    <property type="protein sequence ID" value="CAF4055723.1"/>
    <property type="molecule type" value="Genomic_DNA"/>
</dbReference>
<dbReference type="Proteomes" id="UP000677228">
    <property type="component" value="Unassembled WGS sequence"/>
</dbReference>
<dbReference type="AlphaFoldDB" id="A0A815BGF9"/>
<protein>
    <submittedName>
        <fullName evidence="1">Uncharacterized protein</fullName>
    </submittedName>
</protein>
<name>A0A815BGF9_9BILA</name>
<evidence type="ECO:0000313" key="1">
    <source>
        <dbReference type="EMBL" id="CAF1269172.1"/>
    </source>
</evidence>
<sequence length="79" mass="9060">MTNPANIIQYLSALVKNNLDMKQIEPSQKEHKLAKHLADTLTSLNDYKHFEYDEVRLSSTIKALADLDWIPTEEAFVAE</sequence>
<dbReference type="Proteomes" id="UP000682733">
    <property type="component" value="Unassembled WGS sequence"/>
</dbReference>
<evidence type="ECO:0000313" key="3">
    <source>
        <dbReference type="EMBL" id="CAF4055723.1"/>
    </source>
</evidence>
<organism evidence="1 5">
    <name type="scientific">Didymodactylos carnosus</name>
    <dbReference type="NCBI Taxonomy" id="1234261"/>
    <lineage>
        <taxon>Eukaryota</taxon>
        <taxon>Metazoa</taxon>
        <taxon>Spiralia</taxon>
        <taxon>Gnathifera</taxon>
        <taxon>Rotifera</taxon>
        <taxon>Eurotatoria</taxon>
        <taxon>Bdelloidea</taxon>
        <taxon>Philodinida</taxon>
        <taxon>Philodinidae</taxon>
        <taxon>Didymodactylos</taxon>
    </lineage>
</organism>
<comment type="caution">
    <text evidence="1">The sequence shown here is derived from an EMBL/GenBank/DDBJ whole genome shotgun (WGS) entry which is preliminary data.</text>
</comment>
<dbReference type="EMBL" id="CAJNOK010019628">
    <property type="protein sequence ID" value="CAF1302911.1"/>
    <property type="molecule type" value="Genomic_DNA"/>
</dbReference>
<evidence type="ECO:0000313" key="2">
    <source>
        <dbReference type="EMBL" id="CAF1302911.1"/>
    </source>
</evidence>
<dbReference type="Proteomes" id="UP000681722">
    <property type="component" value="Unassembled WGS sequence"/>
</dbReference>
<keyword evidence="5" id="KW-1185">Reference proteome</keyword>
<dbReference type="Proteomes" id="UP000663829">
    <property type="component" value="Unassembled WGS sequence"/>
</dbReference>
<proteinExistence type="predicted"/>
<dbReference type="EMBL" id="CAJOBA010041208">
    <property type="protein sequence ID" value="CAF4109486.1"/>
    <property type="molecule type" value="Genomic_DNA"/>
</dbReference>